<evidence type="ECO:0000256" key="7">
    <source>
        <dbReference type="ARBA" id="ARBA00022801"/>
    </source>
</evidence>
<keyword evidence="6 13" id="KW-0863">Zinc-finger</keyword>
<dbReference type="PANTHER" id="PTHR47665:SF1">
    <property type="entry name" value="HISTONE DEACETYLASE-LIKE PROTEIN"/>
    <property type="match status" value="1"/>
</dbReference>
<keyword evidence="9" id="KW-0156">Chromatin regulator</keyword>
<reference evidence="15 16" key="1">
    <citation type="submission" date="2016-11" db="EMBL/GenBank/DDBJ databases">
        <title>The macronuclear genome of Stentor coeruleus: a giant cell with tiny introns.</title>
        <authorList>
            <person name="Slabodnick M."/>
            <person name="Ruby J.G."/>
            <person name="Reiff S.B."/>
            <person name="Swart E.C."/>
            <person name="Gosai S."/>
            <person name="Prabakaran S."/>
            <person name="Witkowska E."/>
            <person name="Larue G.E."/>
            <person name="Fisher S."/>
            <person name="Freeman R.M."/>
            <person name="Gunawardena J."/>
            <person name="Chu W."/>
            <person name="Stover N.A."/>
            <person name="Gregory B.D."/>
            <person name="Nowacki M."/>
            <person name="Derisi J."/>
            <person name="Roy S.W."/>
            <person name="Marshall W.F."/>
            <person name="Sood P."/>
        </authorList>
    </citation>
    <scope>NUCLEOTIDE SEQUENCE [LARGE SCALE GENOMIC DNA]</scope>
    <source>
        <strain evidence="15">WM001</strain>
    </source>
</reference>
<evidence type="ECO:0000256" key="10">
    <source>
        <dbReference type="ARBA" id="ARBA00023015"/>
    </source>
</evidence>
<keyword evidence="3" id="KW-0678">Repressor</keyword>
<dbReference type="PANTHER" id="PTHR47665">
    <property type="entry name" value="HISTONE DEACETYLASE-LIKE PROTEIN"/>
    <property type="match status" value="1"/>
</dbReference>
<evidence type="ECO:0000313" key="15">
    <source>
        <dbReference type="EMBL" id="OMJ72973.1"/>
    </source>
</evidence>
<feature type="domain" description="UBP-type" evidence="14">
    <location>
        <begin position="21"/>
        <end position="118"/>
    </location>
</feature>
<dbReference type="SMART" id="SM00290">
    <property type="entry name" value="ZnF_UBP"/>
    <property type="match status" value="1"/>
</dbReference>
<evidence type="ECO:0000256" key="5">
    <source>
        <dbReference type="ARBA" id="ARBA00022737"/>
    </source>
</evidence>
<dbReference type="Gene3D" id="3.30.40.10">
    <property type="entry name" value="Zinc/RING finger domain, C3HC4 (zinc finger)"/>
    <property type="match status" value="1"/>
</dbReference>
<evidence type="ECO:0000259" key="14">
    <source>
        <dbReference type="PROSITE" id="PS50271"/>
    </source>
</evidence>
<keyword evidence="5" id="KW-0677">Repeat</keyword>
<keyword evidence="7" id="KW-0378">Hydrolase</keyword>
<evidence type="ECO:0000256" key="3">
    <source>
        <dbReference type="ARBA" id="ARBA00022491"/>
    </source>
</evidence>
<evidence type="ECO:0000256" key="2">
    <source>
        <dbReference type="ARBA" id="ARBA00004123"/>
    </source>
</evidence>
<dbReference type="OrthoDB" id="424012at2759"/>
<comment type="cofactor">
    <cofactor evidence="1">
        <name>Zn(2+)</name>
        <dbReference type="ChEBI" id="CHEBI:29105"/>
    </cofactor>
</comment>
<dbReference type="InterPro" id="IPR013083">
    <property type="entry name" value="Znf_RING/FYVE/PHD"/>
</dbReference>
<gene>
    <name evidence="15" type="ORF">SteCoe_28457</name>
</gene>
<dbReference type="AlphaFoldDB" id="A0A1R2B851"/>
<evidence type="ECO:0000256" key="13">
    <source>
        <dbReference type="PROSITE-ProRule" id="PRU00502"/>
    </source>
</evidence>
<proteinExistence type="predicted"/>
<dbReference type="Proteomes" id="UP000187209">
    <property type="component" value="Unassembled WGS sequence"/>
</dbReference>
<keyword evidence="12" id="KW-0539">Nucleus</keyword>
<evidence type="ECO:0000256" key="6">
    <source>
        <dbReference type="ARBA" id="ARBA00022771"/>
    </source>
</evidence>
<dbReference type="GO" id="GO:0008270">
    <property type="term" value="F:zinc ion binding"/>
    <property type="evidence" value="ECO:0007669"/>
    <property type="project" value="UniProtKB-KW"/>
</dbReference>
<protein>
    <recommendedName>
        <fullName evidence="14">UBP-type domain-containing protein</fullName>
    </recommendedName>
</protein>
<sequence>MDNNSESSKDLGGFFAVHPRDDCPHIASILENPGERRISNPCQECGDLKENWICIQCGNIYCSRYVNGHMLEHNQNSSHPIALSFTDLSFWCFACDSYIVSNELRPLLLSFQNQKFPMLINK</sequence>
<keyword evidence="8" id="KW-0862">Zinc</keyword>
<evidence type="ECO:0000256" key="4">
    <source>
        <dbReference type="ARBA" id="ARBA00022723"/>
    </source>
</evidence>
<dbReference type="InterPro" id="IPR001607">
    <property type="entry name" value="Znf_UBP"/>
</dbReference>
<accession>A0A1R2B851</accession>
<evidence type="ECO:0000256" key="12">
    <source>
        <dbReference type="ARBA" id="ARBA00023242"/>
    </source>
</evidence>
<evidence type="ECO:0000313" key="16">
    <source>
        <dbReference type="Proteomes" id="UP000187209"/>
    </source>
</evidence>
<keyword evidence="10" id="KW-0805">Transcription regulation</keyword>
<dbReference type="Pfam" id="PF02148">
    <property type="entry name" value="zf-UBP"/>
    <property type="match status" value="1"/>
</dbReference>
<dbReference type="SUPFAM" id="SSF57850">
    <property type="entry name" value="RING/U-box"/>
    <property type="match status" value="1"/>
</dbReference>
<dbReference type="EMBL" id="MPUH01000858">
    <property type="protein sequence ID" value="OMJ72973.1"/>
    <property type="molecule type" value="Genomic_DNA"/>
</dbReference>
<keyword evidence="11" id="KW-0804">Transcription</keyword>
<keyword evidence="16" id="KW-1185">Reference proteome</keyword>
<dbReference type="GO" id="GO:0006325">
    <property type="term" value="P:chromatin organization"/>
    <property type="evidence" value="ECO:0007669"/>
    <property type="project" value="UniProtKB-KW"/>
</dbReference>
<evidence type="ECO:0000256" key="11">
    <source>
        <dbReference type="ARBA" id="ARBA00023163"/>
    </source>
</evidence>
<evidence type="ECO:0000256" key="1">
    <source>
        <dbReference type="ARBA" id="ARBA00001947"/>
    </source>
</evidence>
<evidence type="ECO:0000256" key="8">
    <source>
        <dbReference type="ARBA" id="ARBA00022833"/>
    </source>
</evidence>
<dbReference type="GO" id="GO:0005634">
    <property type="term" value="C:nucleus"/>
    <property type="evidence" value="ECO:0007669"/>
    <property type="project" value="UniProtKB-SubCell"/>
</dbReference>
<dbReference type="GO" id="GO:0016787">
    <property type="term" value="F:hydrolase activity"/>
    <property type="evidence" value="ECO:0007669"/>
    <property type="project" value="UniProtKB-KW"/>
</dbReference>
<dbReference type="PROSITE" id="PS50271">
    <property type="entry name" value="ZF_UBP"/>
    <property type="match status" value="1"/>
</dbReference>
<organism evidence="15 16">
    <name type="scientific">Stentor coeruleus</name>
    <dbReference type="NCBI Taxonomy" id="5963"/>
    <lineage>
        <taxon>Eukaryota</taxon>
        <taxon>Sar</taxon>
        <taxon>Alveolata</taxon>
        <taxon>Ciliophora</taxon>
        <taxon>Postciliodesmatophora</taxon>
        <taxon>Heterotrichea</taxon>
        <taxon>Heterotrichida</taxon>
        <taxon>Stentoridae</taxon>
        <taxon>Stentor</taxon>
    </lineage>
</organism>
<comment type="subcellular location">
    <subcellularLocation>
        <location evidence="2">Nucleus</location>
    </subcellularLocation>
</comment>
<name>A0A1R2B851_9CILI</name>
<dbReference type="FunFam" id="3.30.40.10:FF:000342">
    <property type="entry name" value="Histone deacetylase 6"/>
    <property type="match status" value="1"/>
</dbReference>
<keyword evidence="4" id="KW-0479">Metal-binding</keyword>
<evidence type="ECO:0000256" key="9">
    <source>
        <dbReference type="ARBA" id="ARBA00022853"/>
    </source>
</evidence>
<comment type="caution">
    <text evidence="15">The sequence shown here is derived from an EMBL/GenBank/DDBJ whole genome shotgun (WGS) entry which is preliminary data.</text>
</comment>